<comment type="subcellular location">
    <subcellularLocation>
        <location evidence="1">Golgi apparatus membrane</location>
        <topology evidence="1">Single-pass type II membrane protein</topology>
    </subcellularLocation>
</comment>
<accession>A0A2H5NNM3</accession>
<evidence type="ECO:0000256" key="3">
    <source>
        <dbReference type="ARBA" id="ARBA00022679"/>
    </source>
</evidence>
<keyword evidence="4" id="KW-0325">Glycoprotein</keyword>
<dbReference type="InterPro" id="IPR049625">
    <property type="entry name" value="Glyco_transf_61_cat"/>
</dbReference>
<dbReference type="Pfam" id="PF04577">
    <property type="entry name" value="Glyco_transf_61"/>
    <property type="match status" value="1"/>
</dbReference>
<keyword evidence="3" id="KW-0808">Transferase</keyword>
<evidence type="ECO:0000256" key="1">
    <source>
        <dbReference type="ARBA" id="ARBA00004323"/>
    </source>
</evidence>
<feature type="transmembrane region" description="Helical" evidence="5">
    <location>
        <begin position="21"/>
        <end position="39"/>
    </location>
</feature>
<dbReference type="EMBL" id="BDQV01000014">
    <property type="protein sequence ID" value="GAY41531.1"/>
    <property type="molecule type" value="Genomic_DNA"/>
</dbReference>
<evidence type="ECO:0000313" key="7">
    <source>
        <dbReference type="EMBL" id="GAY41531.1"/>
    </source>
</evidence>
<gene>
    <name evidence="7" type="ORF">CUMW_060200</name>
</gene>
<dbReference type="PANTHER" id="PTHR20961">
    <property type="entry name" value="GLYCOSYLTRANSFERASE"/>
    <property type="match status" value="1"/>
</dbReference>
<evidence type="ECO:0000259" key="6">
    <source>
        <dbReference type="Pfam" id="PF04577"/>
    </source>
</evidence>
<dbReference type="GO" id="GO:0000139">
    <property type="term" value="C:Golgi membrane"/>
    <property type="evidence" value="ECO:0007669"/>
    <property type="project" value="UniProtKB-SubCell"/>
</dbReference>
<feature type="domain" description="Glycosyltransferase 61 catalytic" evidence="6">
    <location>
        <begin position="298"/>
        <end position="386"/>
    </location>
</feature>
<evidence type="ECO:0000256" key="4">
    <source>
        <dbReference type="ARBA" id="ARBA00023180"/>
    </source>
</evidence>
<dbReference type="InterPro" id="IPR007657">
    <property type="entry name" value="Glycosyltransferase_61"/>
</dbReference>
<dbReference type="AlphaFoldDB" id="A0A2H5NNM3"/>
<dbReference type="STRING" id="55188.A0A2H5NNM3"/>
<keyword evidence="5" id="KW-0472">Membrane</keyword>
<dbReference type="GO" id="GO:0016763">
    <property type="term" value="F:pentosyltransferase activity"/>
    <property type="evidence" value="ECO:0007669"/>
    <property type="project" value="UniProtKB-ARBA"/>
</dbReference>
<comment type="caution">
    <text evidence="7">The sequence shown here is derived from an EMBL/GenBank/DDBJ whole genome shotgun (WGS) entry which is preliminary data.</text>
</comment>
<keyword evidence="5" id="KW-1133">Transmembrane helix</keyword>
<keyword evidence="5" id="KW-0812">Transmembrane</keyword>
<proteinExistence type="predicted"/>
<dbReference type="Proteomes" id="UP000236630">
    <property type="component" value="Unassembled WGS sequence"/>
</dbReference>
<sequence>METQSSPKALTKLKSSCRSTELVICCTSLLVMILLLFHLRTSFNSSYSYSRTSSASRAFLIKWKGLAIDSSSSSAQDHSKNTEALISKLRDSVTFLPIKDLRFVETAMLEHTWFISSMNDTHEENEAEHLYFPSEASKGRLLCMKGRNKEDGTKNSYAFAWPESLPESATLLKGLTFVSDTYYDYKNLWHGLTAMVPFVSWSIKNGCLRPNRWLLFHWGELRDQMGSWLYHLMQANFGEVEIVGFEGGANGPYCFEKAAVMRHNEGSMGKARKLQVFDLLRCKARGFCGINPAGKGQEFNEKGQPIIRLTLLMRRGSRSFKNATAVTEIFAEECAMVDGCVLKVEQSEDLSFCDQVKVMTGTDVVASPHGAQLTNMLFMDRNSSVMEFFPKGWLELAGVGQYAHHWMADQSGMRHRGAWWDPLVQEECPTPHNDLECFKFDKNGQVGHNETYFAEWARSILNQVRISKLEQATRNRSNLGACVC</sequence>
<protein>
    <recommendedName>
        <fullName evidence="6">Glycosyltransferase 61 catalytic domain-containing protein</fullName>
    </recommendedName>
</protein>
<keyword evidence="8" id="KW-1185">Reference proteome</keyword>
<dbReference type="PANTHER" id="PTHR20961:SF35">
    <property type="entry name" value="GLYCOSYLTRANSFERASE FAMILY 61 PROTEIN"/>
    <property type="match status" value="1"/>
</dbReference>
<name>A0A2H5NNM3_CITUN</name>
<evidence type="ECO:0000313" key="8">
    <source>
        <dbReference type="Proteomes" id="UP000236630"/>
    </source>
</evidence>
<organism evidence="7 8">
    <name type="scientific">Citrus unshiu</name>
    <name type="common">Satsuma mandarin</name>
    <name type="synonym">Citrus nobilis var. unshiu</name>
    <dbReference type="NCBI Taxonomy" id="55188"/>
    <lineage>
        <taxon>Eukaryota</taxon>
        <taxon>Viridiplantae</taxon>
        <taxon>Streptophyta</taxon>
        <taxon>Embryophyta</taxon>
        <taxon>Tracheophyta</taxon>
        <taxon>Spermatophyta</taxon>
        <taxon>Magnoliopsida</taxon>
        <taxon>eudicotyledons</taxon>
        <taxon>Gunneridae</taxon>
        <taxon>Pentapetalae</taxon>
        <taxon>rosids</taxon>
        <taxon>malvids</taxon>
        <taxon>Sapindales</taxon>
        <taxon>Rutaceae</taxon>
        <taxon>Aurantioideae</taxon>
        <taxon>Citrus</taxon>
    </lineage>
</organism>
<evidence type="ECO:0000256" key="2">
    <source>
        <dbReference type="ARBA" id="ARBA00022676"/>
    </source>
</evidence>
<reference evidence="7 8" key="1">
    <citation type="journal article" date="2017" name="Front. Genet.">
        <title>Draft sequencing of the heterozygous diploid genome of Satsuma (Citrus unshiu Marc.) using a hybrid assembly approach.</title>
        <authorList>
            <person name="Shimizu T."/>
            <person name="Tanizawa Y."/>
            <person name="Mochizuki T."/>
            <person name="Nagasaki H."/>
            <person name="Yoshioka T."/>
            <person name="Toyoda A."/>
            <person name="Fujiyama A."/>
            <person name="Kaminuma E."/>
            <person name="Nakamura Y."/>
        </authorList>
    </citation>
    <scope>NUCLEOTIDE SEQUENCE [LARGE SCALE GENOMIC DNA]</scope>
    <source>
        <strain evidence="8">cv. Miyagawa wase</strain>
    </source>
</reference>
<keyword evidence="2" id="KW-0328">Glycosyltransferase</keyword>
<evidence type="ECO:0000256" key="5">
    <source>
        <dbReference type="SAM" id="Phobius"/>
    </source>
</evidence>